<name>A0AAN6L2Q6_9PEZI</name>
<dbReference type="EMBL" id="JAUJLE010000001">
    <property type="protein sequence ID" value="KAK1016279.1"/>
    <property type="molecule type" value="Genomic_DNA"/>
</dbReference>
<dbReference type="InterPro" id="IPR012677">
    <property type="entry name" value="Nucleotide-bd_a/b_plait_sf"/>
</dbReference>
<organism evidence="4 5">
    <name type="scientific">Friedmanniomyces endolithicus</name>
    <dbReference type="NCBI Taxonomy" id="329885"/>
    <lineage>
        <taxon>Eukaryota</taxon>
        <taxon>Fungi</taxon>
        <taxon>Dikarya</taxon>
        <taxon>Ascomycota</taxon>
        <taxon>Pezizomycotina</taxon>
        <taxon>Dothideomycetes</taxon>
        <taxon>Dothideomycetidae</taxon>
        <taxon>Mycosphaerellales</taxon>
        <taxon>Teratosphaeriaceae</taxon>
        <taxon>Friedmanniomyces</taxon>
    </lineage>
</organism>
<dbReference type="Proteomes" id="UP001168146">
    <property type="component" value="Unassembled WGS sequence"/>
</dbReference>
<dbReference type="PROSITE" id="PS50174">
    <property type="entry name" value="G_PATCH"/>
    <property type="match status" value="1"/>
</dbReference>
<evidence type="ECO:0000259" key="2">
    <source>
        <dbReference type="PROSITE" id="PS50174"/>
    </source>
</evidence>
<feature type="region of interest" description="Disordered" evidence="1">
    <location>
        <begin position="538"/>
        <end position="557"/>
    </location>
</feature>
<feature type="domain" description="G-patch" evidence="2">
    <location>
        <begin position="469"/>
        <end position="521"/>
    </location>
</feature>
<evidence type="ECO:0000256" key="1">
    <source>
        <dbReference type="SAM" id="MobiDB-lite"/>
    </source>
</evidence>
<dbReference type="AlphaFoldDB" id="A0AAN6L2Q6"/>
<dbReference type="InterPro" id="IPR040052">
    <property type="entry name" value="RBM17"/>
</dbReference>
<gene>
    <name evidence="3" type="ORF">LTR82_011698</name>
    <name evidence="4" type="ORF">LTR91_000299</name>
</gene>
<feature type="region of interest" description="Disordered" evidence="1">
    <location>
        <begin position="201"/>
        <end position="233"/>
    </location>
</feature>
<feature type="compositionally biased region" description="Low complexity" evidence="1">
    <location>
        <begin position="390"/>
        <end position="410"/>
    </location>
</feature>
<evidence type="ECO:0000313" key="4">
    <source>
        <dbReference type="EMBL" id="KAK1016279.1"/>
    </source>
</evidence>
<reference evidence="3" key="1">
    <citation type="submission" date="2021-12" db="EMBL/GenBank/DDBJ databases">
        <title>Black yeast isolated from Biological Soil Crust.</title>
        <authorList>
            <person name="Kurbessoian T."/>
        </authorList>
    </citation>
    <scope>NUCLEOTIDE SEQUENCE</scope>
    <source>
        <strain evidence="3">CCFEE 5208</strain>
    </source>
</reference>
<dbReference type="SMART" id="SM00443">
    <property type="entry name" value="G_patch"/>
    <property type="match status" value="1"/>
</dbReference>
<dbReference type="PANTHER" id="PTHR13288">
    <property type="entry name" value="SPLICING FACTOR 45 SPF45"/>
    <property type="match status" value="1"/>
</dbReference>
<feature type="region of interest" description="Disordered" evidence="1">
    <location>
        <begin position="38"/>
        <end position="165"/>
    </location>
</feature>
<dbReference type="PANTHER" id="PTHR13288:SF8">
    <property type="entry name" value="SPLICING FACTOR 45"/>
    <property type="match status" value="1"/>
</dbReference>
<keyword evidence="5" id="KW-1185">Reference proteome</keyword>
<evidence type="ECO:0000313" key="5">
    <source>
        <dbReference type="Proteomes" id="UP001175353"/>
    </source>
</evidence>
<feature type="compositionally biased region" description="Low complexity" evidence="1">
    <location>
        <begin position="81"/>
        <end position="97"/>
    </location>
</feature>
<proteinExistence type="predicted"/>
<reference evidence="4" key="2">
    <citation type="submission" date="2023-06" db="EMBL/GenBank/DDBJ databases">
        <title>Black Yeasts Isolated from many extreme environments.</title>
        <authorList>
            <person name="Coleine C."/>
            <person name="Stajich J.E."/>
            <person name="Selbmann L."/>
        </authorList>
    </citation>
    <scope>NUCLEOTIDE SEQUENCE</scope>
    <source>
        <strain evidence="4">CCFEE 5200</strain>
    </source>
</reference>
<dbReference type="GO" id="GO:0045292">
    <property type="term" value="P:mRNA cis splicing, via spliceosome"/>
    <property type="evidence" value="ECO:0007669"/>
    <property type="project" value="InterPro"/>
</dbReference>
<feature type="region of interest" description="Disordered" evidence="1">
    <location>
        <begin position="373"/>
        <end position="470"/>
    </location>
</feature>
<dbReference type="Gene3D" id="3.30.70.330">
    <property type="match status" value="1"/>
</dbReference>
<feature type="compositionally biased region" description="Basic and acidic residues" evidence="1">
    <location>
        <begin position="211"/>
        <end position="228"/>
    </location>
</feature>
<sequence>MAAPTKKMGLSLYANLLEPDKQPGATISSAPVRYDMKKAGADDADAQKRKDAALQFQPVRRPQAQAKINRPAKKAGNGHMPSSSTTTASLAPTASSPDKQTPITSTPSQQPSVQRSNFADWVGDEDEDYFIDDKPKPERGGRNKKKKKGGKLQQEATRSWSWDDIYDPSMPNNYADYKDSDEQIMEIRDWKARLYYQQLKSARKSGPARGEAIEKKPAMRSKRNDRGSATRSNSIILGMFAPPSSLSFAPPSFEGPLSRPGDNDDYYPPPAPMRLPDINDDYEPPQTMSSTVIADDPRSKVLDPRRMPLDRAGPSQTPMATPAVVQPPLPLYPTVVPSAAMSDSVAAAIAAKKAEAAAKVAAFKAKVEAHKAAKAGSVTAPAPTPPAPPVDTATVPTLVSQAAASEQPQTQPSPPPPASSEDQEPGATISRAPVRYQLPPSMADTSANEEDSAMTEPAEDAARSNRPGQKGFAERLLKKYGWEKGKGLGAQGNEGITTAIVAKAEKRKKLADAEGGGWAKPANMGKLVGGKRRKVEGGDVVIGDGEDGGRTEDQPYGPLSPVIKLSNMLTGLDIDDEVENKDLYGEVGREMETQYGKVERVFIWRQAMGGQDEVFVKFVSPLSALRAVGASDGMEFAENVVSARFWEEERFEAGEYV</sequence>
<dbReference type="InterPro" id="IPR035979">
    <property type="entry name" value="RBD_domain_sf"/>
</dbReference>
<evidence type="ECO:0000313" key="3">
    <source>
        <dbReference type="EMBL" id="KAK0317375.1"/>
    </source>
</evidence>
<dbReference type="EMBL" id="JASUXU010000044">
    <property type="protein sequence ID" value="KAK0317375.1"/>
    <property type="molecule type" value="Genomic_DNA"/>
</dbReference>
<feature type="compositionally biased region" description="Basic and acidic residues" evidence="1">
    <location>
        <begin position="131"/>
        <end position="141"/>
    </location>
</feature>
<dbReference type="GO" id="GO:0003676">
    <property type="term" value="F:nucleic acid binding"/>
    <property type="evidence" value="ECO:0007669"/>
    <property type="project" value="InterPro"/>
</dbReference>
<feature type="compositionally biased region" description="Polar residues" evidence="1">
    <location>
        <begin position="98"/>
        <end position="117"/>
    </location>
</feature>
<dbReference type="GO" id="GO:0071011">
    <property type="term" value="C:precatalytic spliceosome"/>
    <property type="evidence" value="ECO:0007669"/>
    <property type="project" value="TreeGrafter"/>
</dbReference>
<feature type="region of interest" description="Disordered" evidence="1">
    <location>
        <begin position="247"/>
        <end position="277"/>
    </location>
</feature>
<dbReference type="SUPFAM" id="SSF54928">
    <property type="entry name" value="RNA-binding domain, RBD"/>
    <property type="match status" value="1"/>
</dbReference>
<dbReference type="Proteomes" id="UP001175353">
    <property type="component" value="Unassembled WGS sequence"/>
</dbReference>
<comment type="caution">
    <text evidence="4">The sequence shown here is derived from an EMBL/GenBank/DDBJ whole genome shotgun (WGS) entry which is preliminary data.</text>
</comment>
<feature type="compositionally biased region" description="Acidic residues" evidence="1">
    <location>
        <begin position="447"/>
        <end position="459"/>
    </location>
</feature>
<protein>
    <recommendedName>
        <fullName evidence="2">G-patch domain-containing protein</fullName>
    </recommendedName>
</protein>
<accession>A0AAN6L2Q6</accession>
<feature type="compositionally biased region" description="Basic and acidic residues" evidence="1">
    <location>
        <begin position="38"/>
        <end position="52"/>
    </location>
</feature>
<dbReference type="Pfam" id="PF01585">
    <property type="entry name" value="G-patch"/>
    <property type="match status" value="1"/>
</dbReference>
<dbReference type="InterPro" id="IPR000467">
    <property type="entry name" value="G_patch_dom"/>
</dbReference>